<accession>A0A0E9R6Y1</accession>
<evidence type="ECO:0000256" key="1">
    <source>
        <dbReference type="SAM" id="MobiDB-lite"/>
    </source>
</evidence>
<dbReference type="AlphaFoldDB" id="A0A0E9R6Y1"/>
<proteinExistence type="predicted"/>
<evidence type="ECO:0000313" key="2">
    <source>
        <dbReference type="EMBL" id="JAH24906.1"/>
    </source>
</evidence>
<feature type="region of interest" description="Disordered" evidence="1">
    <location>
        <begin position="1"/>
        <end position="28"/>
    </location>
</feature>
<feature type="compositionally biased region" description="Polar residues" evidence="1">
    <location>
        <begin position="11"/>
        <end position="28"/>
    </location>
</feature>
<reference evidence="2" key="2">
    <citation type="journal article" date="2015" name="Fish Shellfish Immunol.">
        <title>Early steps in the European eel (Anguilla anguilla)-Vibrio vulnificus interaction in the gills: Role of the RtxA13 toxin.</title>
        <authorList>
            <person name="Callol A."/>
            <person name="Pajuelo D."/>
            <person name="Ebbesson L."/>
            <person name="Teles M."/>
            <person name="MacKenzie S."/>
            <person name="Amaro C."/>
        </authorList>
    </citation>
    <scope>NUCLEOTIDE SEQUENCE</scope>
</reference>
<reference evidence="2" key="1">
    <citation type="submission" date="2014-11" db="EMBL/GenBank/DDBJ databases">
        <authorList>
            <person name="Amaro Gonzalez C."/>
        </authorList>
    </citation>
    <scope>NUCLEOTIDE SEQUENCE</scope>
</reference>
<dbReference type="EMBL" id="GBXM01083671">
    <property type="protein sequence ID" value="JAH24906.1"/>
    <property type="molecule type" value="Transcribed_RNA"/>
</dbReference>
<name>A0A0E9R6Y1_ANGAN</name>
<protein>
    <submittedName>
        <fullName evidence="2">Uncharacterized protein</fullName>
    </submittedName>
</protein>
<organism evidence="2">
    <name type="scientific">Anguilla anguilla</name>
    <name type="common">European freshwater eel</name>
    <name type="synonym">Muraena anguilla</name>
    <dbReference type="NCBI Taxonomy" id="7936"/>
    <lineage>
        <taxon>Eukaryota</taxon>
        <taxon>Metazoa</taxon>
        <taxon>Chordata</taxon>
        <taxon>Craniata</taxon>
        <taxon>Vertebrata</taxon>
        <taxon>Euteleostomi</taxon>
        <taxon>Actinopterygii</taxon>
        <taxon>Neopterygii</taxon>
        <taxon>Teleostei</taxon>
        <taxon>Anguilliformes</taxon>
        <taxon>Anguillidae</taxon>
        <taxon>Anguilla</taxon>
    </lineage>
</organism>
<sequence>MVRNKHKSETNTRNQHPSQGDKNLNRQG</sequence>